<comment type="caution">
    <text evidence="13">The sequence shown here is derived from an EMBL/GenBank/DDBJ whole genome shotgun (WGS) entry which is preliminary data.</text>
</comment>
<evidence type="ECO:0000313" key="14">
    <source>
        <dbReference type="Proteomes" id="UP001500782"/>
    </source>
</evidence>
<dbReference type="InterPro" id="IPR029025">
    <property type="entry name" value="T3SS_substrate_exporter_C"/>
</dbReference>
<organism evidence="13 14">
    <name type="scientific">Bacillus carboniphilus</name>
    <dbReference type="NCBI Taxonomy" id="86663"/>
    <lineage>
        <taxon>Bacteria</taxon>
        <taxon>Bacillati</taxon>
        <taxon>Bacillota</taxon>
        <taxon>Bacilli</taxon>
        <taxon>Bacillales</taxon>
        <taxon>Bacillaceae</taxon>
        <taxon>Bacillus</taxon>
    </lineage>
</organism>
<evidence type="ECO:0000256" key="1">
    <source>
        <dbReference type="ARBA" id="ARBA00004651"/>
    </source>
</evidence>
<evidence type="ECO:0000256" key="5">
    <source>
        <dbReference type="ARBA" id="ARBA00022475"/>
    </source>
</evidence>
<dbReference type="RefSeq" id="WP_343799232.1">
    <property type="nucleotide sequence ID" value="NZ_BAAADJ010000022.1"/>
</dbReference>
<feature type="transmembrane region" description="Helical" evidence="12">
    <location>
        <begin position="194"/>
        <end position="217"/>
    </location>
</feature>
<keyword evidence="6 12" id="KW-0812">Transmembrane</keyword>
<dbReference type="InterPro" id="IPR006135">
    <property type="entry name" value="T3SS_substrate_exporter"/>
</dbReference>
<dbReference type="Pfam" id="PF01312">
    <property type="entry name" value="Bac_export_2"/>
    <property type="match status" value="1"/>
</dbReference>
<evidence type="ECO:0000256" key="7">
    <source>
        <dbReference type="ARBA" id="ARBA00022795"/>
    </source>
</evidence>
<gene>
    <name evidence="12 13" type="primary">flhB</name>
    <name evidence="13" type="ORF">GCM10008967_23200</name>
</gene>
<evidence type="ECO:0000256" key="8">
    <source>
        <dbReference type="ARBA" id="ARBA00022927"/>
    </source>
</evidence>
<dbReference type="PRINTS" id="PR00950">
    <property type="entry name" value="TYPE3IMSPROT"/>
</dbReference>
<evidence type="ECO:0000256" key="2">
    <source>
        <dbReference type="ARBA" id="ARBA00010690"/>
    </source>
</evidence>
<dbReference type="Gene3D" id="3.40.1690.10">
    <property type="entry name" value="secretion proteins EscU"/>
    <property type="match status" value="1"/>
</dbReference>
<keyword evidence="8 12" id="KW-0653">Protein transport</keyword>
<keyword evidence="10 12" id="KW-0472">Membrane</keyword>
<feature type="transmembrane region" description="Helical" evidence="12">
    <location>
        <begin position="91"/>
        <end position="113"/>
    </location>
</feature>
<protein>
    <recommendedName>
        <fullName evidence="3 12">Flagellar biosynthetic protein FlhB</fullName>
    </recommendedName>
</protein>
<dbReference type="NCBIfam" id="TIGR00328">
    <property type="entry name" value="flhB"/>
    <property type="match status" value="1"/>
</dbReference>
<keyword evidence="4 12" id="KW-0813">Transport</keyword>
<keyword evidence="14" id="KW-1185">Reference proteome</keyword>
<keyword evidence="7 12" id="KW-1005">Bacterial flagellum biogenesis</keyword>
<keyword evidence="13" id="KW-0966">Cell projection</keyword>
<dbReference type="PANTHER" id="PTHR30531">
    <property type="entry name" value="FLAGELLAR BIOSYNTHETIC PROTEIN FLHB"/>
    <property type="match status" value="1"/>
</dbReference>
<feature type="transmembrane region" description="Helical" evidence="12">
    <location>
        <begin position="39"/>
        <end position="60"/>
    </location>
</feature>
<keyword evidence="9 12" id="KW-1133">Transmembrane helix</keyword>
<reference evidence="14" key="1">
    <citation type="journal article" date="2019" name="Int. J. Syst. Evol. Microbiol.">
        <title>The Global Catalogue of Microorganisms (GCM) 10K type strain sequencing project: providing services to taxonomists for standard genome sequencing and annotation.</title>
        <authorList>
            <consortium name="The Broad Institute Genomics Platform"/>
            <consortium name="The Broad Institute Genome Sequencing Center for Infectious Disease"/>
            <person name="Wu L."/>
            <person name="Ma J."/>
        </authorList>
    </citation>
    <scope>NUCLEOTIDE SEQUENCE [LARGE SCALE GENOMIC DNA]</scope>
    <source>
        <strain evidence="14">JCM 9731</strain>
    </source>
</reference>
<proteinExistence type="inferred from homology"/>
<comment type="similarity">
    <text evidence="2 12">Belongs to the type III secretion exporter family.</text>
</comment>
<keyword evidence="11 12" id="KW-1006">Bacterial flagellum protein export</keyword>
<evidence type="ECO:0000256" key="9">
    <source>
        <dbReference type="ARBA" id="ARBA00022989"/>
    </source>
</evidence>
<evidence type="ECO:0000256" key="11">
    <source>
        <dbReference type="ARBA" id="ARBA00023225"/>
    </source>
</evidence>
<comment type="function">
    <text evidence="12">Required for formation of the rod structure in the basal body of the flagellar apparatus. Together with FliI and FliH, may constitute the export apparatus of flagellin.</text>
</comment>
<evidence type="ECO:0000256" key="3">
    <source>
        <dbReference type="ARBA" id="ARBA00021622"/>
    </source>
</evidence>
<evidence type="ECO:0000256" key="12">
    <source>
        <dbReference type="RuleBase" id="RU364091"/>
    </source>
</evidence>
<dbReference type="EMBL" id="BAAADJ010000022">
    <property type="protein sequence ID" value="GAA0331925.1"/>
    <property type="molecule type" value="Genomic_DNA"/>
</dbReference>
<dbReference type="Proteomes" id="UP001500782">
    <property type="component" value="Unassembled WGS sequence"/>
</dbReference>
<sequence>MAYLKLDLQYFAGEKTEKATPKKRQDSRKKGQVAKSQDVGSSFIMLAVFFAMLMLGSYFLDLAMDLYKQSFTDFILIELTPSNLERVVLDALFLMAQFLAPIMIAAIVAAVVANYMQVGFLFSTETIKFKLEKLDPIKGAKRIFSVRAIVELLKSVLKISFIGVVTFAVLWLHIDDIMMLAQYSVGDSLVVVGNLTVQMGLFASVTLVALSVLDYLYQKYDFEKNIRMSKQDIKDEYKNTEGDPLIKSKIKQRQREMAMRRMMQEVPSADVVITNPTHYAIALKYDEKKLDAPFVVAKGVDFIAQKIKYIAKENDVMMVENRPLARAMYDQVEIGQAIPEEFFQAVAEILAIVYQTKNSTPASSKI</sequence>
<comment type="subcellular location">
    <subcellularLocation>
        <location evidence="1">Cell membrane</location>
        <topology evidence="1">Multi-pass membrane protein</topology>
    </subcellularLocation>
</comment>
<dbReference type="Gene3D" id="6.10.250.2080">
    <property type="match status" value="1"/>
</dbReference>
<dbReference type="PANTHER" id="PTHR30531:SF12">
    <property type="entry name" value="FLAGELLAR BIOSYNTHETIC PROTEIN FLHB"/>
    <property type="match status" value="1"/>
</dbReference>
<evidence type="ECO:0000256" key="6">
    <source>
        <dbReference type="ARBA" id="ARBA00022692"/>
    </source>
</evidence>
<accession>A0ABN0WCH2</accession>
<feature type="transmembrane region" description="Helical" evidence="12">
    <location>
        <begin position="156"/>
        <end position="174"/>
    </location>
</feature>
<keyword evidence="13" id="KW-0282">Flagellum</keyword>
<dbReference type="InterPro" id="IPR006136">
    <property type="entry name" value="FlhB"/>
</dbReference>
<evidence type="ECO:0000256" key="4">
    <source>
        <dbReference type="ARBA" id="ARBA00022448"/>
    </source>
</evidence>
<dbReference type="SUPFAM" id="SSF160544">
    <property type="entry name" value="EscU C-terminal domain-like"/>
    <property type="match status" value="1"/>
</dbReference>
<keyword evidence="5 12" id="KW-1003">Cell membrane</keyword>
<evidence type="ECO:0000256" key="10">
    <source>
        <dbReference type="ARBA" id="ARBA00023136"/>
    </source>
</evidence>
<keyword evidence="13" id="KW-0969">Cilium</keyword>
<name>A0ABN0WCH2_9BACI</name>
<evidence type="ECO:0000313" key="13">
    <source>
        <dbReference type="EMBL" id="GAA0331925.1"/>
    </source>
</evidence>